<keyword evidence="3" id="KW-0804">Transcription</keyword>
<dbReference type="Gene3D" id="2.60.120.10">
    <property type="entry name" value="Jelly Rolls"/>
    <property type="match status" value="1"/>
</dbReference>
<accession>A0A023BSE4</accession>
<evidence type="ECO:0000256" key="1">
    <source>
        <dbReference type="ARBA" id="ARBA00023015"/>
    </source>
</evidence>
<dbReference type="SUPFAM" id="SSF46689">
    <property type="entry name" value="Homeodomain-like"/>
    <property type="match status" value="1"/>
</dbReference>
<dbReference type="PROSITE" id="PS01124">
    <property type="entry name" value="HTH_ARAC_FAMILY_2"/>
    <property type="match status" value="1"/>
</dbReference>
<dbReference type="OrthoDB" id="1096411at2"/>
<sequence>MKDKDLIRLDKFSDKKDLPFFMRPLLHEKNRNRKKRDPHRHTYHEIIYFKSGEALQNIDDELVNLKTPNTFYLIERGQVHDFIKGKNMQGFLIRFDSELIPFQTTIDNISFLSIIHNISRVNTIVLDQDDVSHFEAILDQLHYEYLSPLYSYGRRNTIVFLLLTLLVKLQRKCNEINSGNQNLNQSYEKKMYYKFLELLELNFSSYHECDFYAQELGLSNRKLTEITMLVNGASSKKIIIDRIIIEAKRLLLYSQISSKEISFILGFESPSYFSRLFKNKTGESPNSYKKNIKSKENVYFEKK</sequence>
<protein>
    <recommendedName>
        <fullName evidence="4">HTH araC/xylS-type domain-containing protein</fullName>
    </recommendedName>
</protein>
<dbReference type="eggNOG" id="COG2207">
    <property type="taxonomic scope" value="Bacteria"/>
</dbReference>
<keyword evidence="1" id="KW-0805">Transcription regulation</keyword>
<evidence type="ECO:0000256" key="3">
    <source>
        <dbReference type="ARBA" id="ARBA00023163"/>
    </source>
</evidence>
<dbReference type="GO" id="GO:0003700">
    <property type="term" value="F:DNA-binding transcription factor activity"/>
    <property type="evidence" value="ECO:0007669"/>
    <property type="project" value="InterPro"/>
</dbReference>
<dbReference type="InterPro" id="IPR037923">
    <property type="entry name" value="HTH-like"/>
</dbReference>
<name>A0A023BSE4_9FLAO</name>
<dbReference type="GO" id="GO:0043565">
    <property type="term" value="F:sequence-specific DNA binding"/>
    <property type="evidence" value="ECO:0007669"/>
    <property type="project" value="InterPro"/>
</dbReference>
<dbReference type="Pfam" id="PF12833">
    <property type="entry name" value="HTH_18"/>
    <property type="match status" value="1"/>
</dbReference>
<organism evidence="5 6">
    <name type="scientific">Aquimarina atlantica</name>
    <dbReference type="NCBI Taxonomy" id="1317122"/>
    <lineage>
        <taxon>Bacteria</taxon>
        <taxon>Pseudomonadati</taxon>
        <taxon>Bacteroidota</taxon>
        <taxon>Flavobacteriia</taxon>
        <taxon>Flavobacteriales</taxon>
        <taxon>Flavobacteriaceae</taxon>
        <taxon>Aquimarina</taxon>
    </lineage>
</organism>
<dbReference type="InterPro" id="IPR018060">
    <property type="entry name" value="HTH_AraC"/>
</dbReference>
<dbReference type="PANTHER" id="PTHR43280">
    <property type="entry name" value="ARAC-FAMILY TRANSCRIPTIONAL REGULATOR"/>
    <property type="match status" value="1"/>
</dbReference>
<dbReference type="Gene3D" id="1.10.10.60">
    <property type="entry name" value="Homeodomain-like"/>
    <property type="match status" value="1"/>
</dbReference>
<evidence type="ECO:0000313" key="6">
    <source>
        <dbReference type="Proteomes" id="UP000023541"/>
    </source>
</evidence>
<dbReference type="SMART" id="SM00342">
    <property type="entry name" value="HTH_ARAC"/>
    <property type="match status" value="1"/>
</dbReference>
<dbReference type="InterPro" id="IPR003313">
    <property type="entry name" value="AraC-bd"/>
</dbReference>
<dbReference type="RefSeq" id="WP_034244391.1">
    <property type="nucleotide sequence ID" value="NZ_AQRA01000007.1"/>
</dbReference>
<dbReference type="PANTHER" id="PTHR43280:SF32">
    <property type="entry name" value="TRANSCRIPTIONAL REGULATORY PROTEIN"/>
    <property type="match status" value="1"/>
</dbReference>
<dbReference type="SUPFAM" id="SSF51215">
    <property type="entry name" value="Regulatory protein AraC"/>
    <property type="match status" value="1"/>
</dbReference>
<dbReference type="Pfam" id="PF02311">
    <property type="entry name" value="AraC_binding"/>
    <property type="match status" value="1"/>
</dbReference>
<proteinExistence type="predicted"/>
<dbReference type="AlphaFoldDB" id="A0A023BSE4"/>
<dbReference type="CDD" id="cd02208">
    <property type="entry name" value="cupin_RmlC-like"/>
    <property type="match status" value="1"/>
</dbReference>
<dbReference type="InterPro" id="IPR009057">
    <property type="entry name" value="Homeodomain-like_sf"/>
</dbReference>
<evidence type="ECO:0000259" key="4">
    <source>
        <dbReference type="PROSITE" id="PS01124"/>
    </source>
</evidence>
<dbReference type="InterPro" id="IPR014710">
    <property type="entry name" value="RmlC-like_jellyroll"/>
</dbReference>
<keyword evidence="2" id="KW-0238">DNA-binding</keyword>
<comment type="caution">
    <text evidence="5">The sequence shown here is derived from an EMBL/GenBank/DDBJ whole genome shotgun (WGS) entry which is preliminary data.</text>
</comment>
<dbReference type="STRING" id="1317122.ATO12_22540"/>
<evidence type="ECO:0000256" key="2">
    <source>
        <dbReference type="ARBA" id="ARBA00023125"/>
    </source>
</evidence>
<dbReference type="Proteomes" id="UP000023541">
    <property type="component" value="Unassembled WGS sequence"/>
</dbReference>
<gene>
    <name evidence="5" type="ORF">ATO12_22540</name>
</gene>
<reference evidence="5 6" key="1">
    <citation type="submission" date="2014-04" db="EMBL/GenBank/DDBJ databases">
        <title>Aquimarina sp. 22II-S11-z7 Genome Sequencing.</title>
        <authorList>
            <person name="Lai Q."/>
        </authorList>
    </citation>
    <scope>NUCLEOTIDE SEQUENCE [LARGE SCALE GENOMIC DNA]</scope>
    <source>
        <strain evidence="5 6">22II-S11-z7</strain>
    </source>
</reference>
<feature type="domain" description="HTH araC/xylS-type" evidence="4">
    <location>
        <begin position="193"/>
        <end position="291"/>
    </location>
</feature>
<keyword evidence="6" id="KW-1185">Reference proteome</keyword>
<dbReference type="EMBL" id="AQRA01000007">
    <property type="protein sequence ID" value="EZH72910.1"/>
    <property type="molecule type" value="Genomic_DNA"/>
</dbReference>
<evidence type="ECO:0000313" key="5">
    <source>
        <dbReference type="EMBL" id="EZH72910.1"/>
    </source>
</evidence>